<comment type="caution">
    <text evidence="1">The sequence shown here is derived from an EMBL/GenBank/DDBJ whole genome shotgun (WGS) entry which is preliminary data.</text>
</comment>
<dbReference type="PIRSF" id="PIRSF020555">
    <property type="entry name" value="UCP020555"/>
    <property type="match status" value="1"/>
</dbReference>
<dbReference type="EMBL" id="SEUJ01000078">
    <property type="protein sequence ID" value="KAA1150518.1"/>
    <property type="molecule type" value="Genomic_DNA"/>
</dbReference>
<proteinExistence type="predicted"/>
<dbReference type="Proteomes" id="UP000322915">
    <property type="component" value="Unassembled WGS sequence"/>
</dbReference>
<protein>
    <submittedName>
        <fullName evidence="1">DUF4810 domain-containing protein</fullName>
    </submittedName>
</protein>
<organism evidence="1 2">
    <name type="scientific">Pseudoalteromonas fuliginea</name>
    <dbReference type="NCBI Taxonomy" id="1872678"/>
    <lineage>
        <taxon>Bacteria</taxon>
        <taxon>Pseudomonadati</taxon>
        <taxon>Pseudomonadota</taxon>
        <taxon>Gammaproteobacteria</taxon>
        <taxon>Alteromonadales</taxon>
        <taxon>Pseudoalteromonadaceae</taxon>
        <taxon>Pseudoalteromonas</taxon>
    </lineage>
</organism>
<evidence type="ECO:0000313" key="2">
    <source>
        <dbReference type="Proteomes" id="UP000322915"/>
    </source>
</evidence>
<sequence length="115" mass="12630">MKKLITLAFVCIALTGCNATKEPIYYYGDYSTAVYAYLKADDVTAEEQISMLEQIIADAANKSKNVAPGLHAHLGMLYFETGNPSLGTTHFETEKSLFPESVHYIDFLLKSAKGA</sequence>
<dbReference type="PROSITE" id="PS51257">
    <property type="entry name" value="PROKAR_LIPOPROTEIN"/>
    <property type="match status" value="1"/>
</dbReference>
<evidence type="ECO:0000313" key="1">
    <source>
        <dbReference type="EMBL" id="KAA1150518.1"/>
    </source>
</evidence>
<dbReference type="Pfam" id="PF16068">
    <property type="entry name" value="DUF4810"/>
    <property type="match status" value="1"/>
</dbReference>
<reference evidence="1 2" key="1">
    <citation type="submission" date="2019-01" db="EMBL/GenBank/DDBJ databases">
        <title>Genome sequences of marine Pseudoalteromonas species.</title>
        <authorList>
            <person name="Boraston A.B."/>
            <person name="Hehemann J.-H."/>
            <person name="Vickers C.J."/>
            <person name="Salama-Alber O."/>
            <person name="Abe K."/>
            <person name="Hettle A.J."/>
        </authorList>
    </citation>
    <scope>NUCLEOTIDE SEQUENCE [LARGE SCALE GENOMIC DNA]</scope>
    <source>
        <strain evidence="1 2">PS47</strain>
    </source>
</reference>
<name>A0ABQ6RDC8_9GAMM</name>
<dbReference type="RefSeq" id="WP_149606983.1">
    <property type="nucleotide sequence ID" value="NZ_SEUJ01000078.1"/>
</dbReference>
<dbReference type="InterPro" id="IPR014508">
    <property type="entry name" value="UCP020555_TPR-like"/>
</dbReference>
<gene>
    <name evidence="1" type="ORF">EU509_20700</name>
</gene>
<keyword evidence="2" id="KW-1185">Reference proteome</keyword>
<accession>A0ABQ6RDC8</accession>